<accession>A0ABV7XE82</accession>
<proteinExistence type="predicted"/>
<dbReference type="InterPro" id="IPR000182">
    <property type="entry name" value="GNAT_dom"/>
</dbReference>
<evidence type="ECO:0000256" key="2">
    <source>
        <dbReference type="ARBA" id="ARBA00023315"/>
    </source>
</evidence>
<organism evidence="4 5">
    <name type="scientific">Sphingoaurantiacus capsulatus</name>
    <dbReference type="NCBI Taxonomy" id="1771310"/>
    <lineage>
        <taxon>Bacteria</taxon>
        <taxon>Pseudomonadati</taxon>
        <taxon>Pseudomonadota</taxon>
        <taxon>Alphaproteobacteria</taxon>
        <taxon>Sphingomonadales</taxon>
        <taxon>Sphingosinicellaceae</taxon>
        <taxon>Sphingoaurantiacus</taxon>
    </lineage>
</organism>
<name>A0ABV7XE82_9SPHN</name>
<dbReference type="CDD" id="cd04301">
    <property type="entry name" value="NAT_SF"/>
    <property type="match status" value="1"/>
</dbReference>
<gene>
    <name evidence="4" type="ORF">ACFOMD_13570</name>
</gene>
<dbReference type="Gene3D" id="3.40.630.30">
    <property type="match status" value="1"/>
</dbReference>
<dbReference type="SUPFAM" id="SSF55729">
    <property type="entry name" value="Acyl-CoA N-acyltransferases (Nat)"/>
    <property type="match status" value="1"/>
</dbReference>
<sequence>MTVRLARAEDLPRIAAIEISAGERFRGTHMDWAADAEPTPLAELEPAQAKGELWVAEDSGELAGFLFAHALDDALYIHEVSVALGHQGKGYGRALIEAAADHARASGWAALTLTTDRVIAWNRPLYEHLGFKVLDDGEMTLGLFDRLDHERRLFPTSAQRCAMRRPL</sequence>
<dbReference type="PANTHER" id="PTHR43800:SF1">
    <property type="entry name" value="PEPTIDYL-LYSINE N-ACETYLTRANSFERASE YJAB"/>
    <property type="match status" value="1"/>
</dbReference>
<dbReference type="Pfam" id="PF00583">
    <property type="entry name" value="Acetyltransf_1"/>
    <property type="match status" value="1"/>
</dbReference>
<dbReference type="EC" id="2.3.-.-" evidence="4"/>
<dbReference type="Proteomes" id="UP001595615">
    <property type="component" value="Unassembled WGS sequence"/>
</dbReference>
<comment type="caution">
    <text evidence="4">The sequence shown here is derived from an EMBL/GenBank/DDBJ whole genome shotgun (WGS) entry which is preliminary data.</text>
</comment>
<evidence type="ECO:0000313" key="4">
    <source>
        <dbReference type="EMBL" id="MFC3713604.1"/>
    </source>
</evidence>
<keyword evidence="1 4" id="KW-0808">Transferase</keyword>
<dbReference type="PANTHER" id="PTHR43800">
    <property type="entry name" value="PEPTIDYL-LYSINE N-ACETYLTRANSFERASE YJAB"/>
    <property type="match status" value="1"/>
</dbReference>
<keyword evidence="5" id="KW-1185">Reference proteome</keyword>
<evidence type="ECO:0000259" key="3">
    <source>
        <dbReference type="PROSITE" id="PS51186"/>
    </source>
</evidence>
<dbReference type="InterPro" id="IPR016181">
    <property type="entry name" value="Acyl_CoA_acyltransferase"/>
</dbReference>
<evidence type="ECO:0000256" key="1">
    <source>
        <dbReference type="ARBA" id="ARBA00022679"/>
    </source>
</evidence>
<keyword evidence="2 4" id="KW-0012">Acyltransferase</keyword>
<evidence type="ECO:0000313" key="5">
    <source>
        <dbReference type="Proteomes" id="UP001595615"/>
    </source>
</evidence>
<dbReference type="GO" id="GO:0016746">
    <property type="term" value="F:acyltransferase activity"/>
    <property type="evidence" value="ECO:0007669"/>
    <property type="project" value="UniProtKB-KW"/>
</dbReference>
<dbReference type="PROSITE" id="PS51186">
    <property type="entry name" value="GNAT"/>
    <property type="match status" value="1"/>
</dbReference>
<dbReference type="EMBL" id="JBHRXV010000011">
    <property type="protein sequence ID" value="MFC3713604.1"/>
    <property type="molecule type" value="Genomic_DNA"/>
</dbReference>
<dbReference type="RefSeq" id="WP_380862257.1">
    <property type="nucleotide sequence ID" value="NZ_JBHRXV010000011.1"/>
</dbReference>
<feature type="domain" description="N-acetyltransferase" evidence="3">
    <location>
        <begin position="1"/>
        <end position="150"/>
    </location>
</feature>
<reference evidence="5" key="1">
    <citation type="journal article" date="2019" name="Int. J. Syst. Evol. Microbiol.">
        <title>The Global Catalogue of Microorganisms (GCM) 10K type strain sequencing project: providing services to taxonomists for standard genome sequencing and annotation.</title>
        <authorList>
            <consortium name="The Broad Institute Genomics Platform"/>
            <consortium name="The Broad Institute Genome Sequencing Center for Infectious Disease"/>
            <person name="Wu L."/>
            <person name="Ma J."/>
        </authorList>
    </citation>
    <scope>NUCLEOTIDE SEQUENCE [LARGE SCALE GENOMIC DNA]</scope>
    <source>
        <strain evidence="5">KCTC 42644</strain>
    </source>
</reference>
<protein>
    <submittedName>
        <fullName evidence="4">GNAT family N-acetyltransferase</fullName>
        <ecNumber evidence="4">2.3.-.-</ecNumber>
    </submittedName>
</protein>